<name>F2NCU8_DESAR</name>
<dbReference type="PANTHER" id="PTHR43852:SF3">
    <property type="entry name" value="NUCLEOTIDYLTRANSFERASE"/>
    <property type="match status" value="1"/>
</dbReference>
<protein>
    <submittedName>
        <fullName evidence="2">DNA polymerase beta domain protein region</fullName>
    </submittedName>
</protein>
<dbReference type="RefSeq" id="WP_013706489.1">
    <property type="nucleotide sequence ID" value="NC_015388.1"/>
</dbReference>
<reference evidence="3" key="2">
    <citation type="submission" date="2011-03" db="EMBL/GenBank/DDBJ databases">
        <title>The complete genome of Desulfobacca acetoxidans DSM 11109.</title>
        <authorList>
            <consortium name="US DOE Joint Genome Institute (JGI-PGF)"/>
            <person name="Lucas S."/>
            <person name="Copeland A."/>
            <person name="Lapidus A."/>
            <person name="Bruce D."/>
            <person name="Goodwin L."/>
            <person name="Pitluck S."/>
            <person name="Peters L."/>
            <person name="Kyrpides N."/>
            <person name="Mavromatis K."/>
            <person name="Ivanova N."/>
            <person name="Ovchinnikova G."/>
            <person name="Teshima H."/>
            <person name="Detter J.C."/>
            <person name="Han C."/>
            <person name="Land M."/>
            <person name="Hauser L."/>
            <person name="Markowitz V."/>
            <person name="Cheng J.-F."/>
            <person name="Hugenholtz P."/>
            <person name="Woyke T."/>
            <person name="Wu D."/>
            <person name="Spring S."/>
            <person name="Schueler E."/>
            <person name="Brambilla E."/>
            <person name="Klenk H.-P."/>
            <person name="Eisen J.A."/>
        </authorList>
    </citation>
    <scope>NUCLEOTIDE SEQUENCE [LARGE SCALE GENOMIC DNA]</scope>
    <source>
        <strain evidence="3">ATCC 700848 / DSM 11109 / ASRB2</strain>
    </source>
</reference>
<evidence type="ECO:0000313" key="2">
    <source>
        <dbReference type="EMBL" id="AEB09379.1"/>
    </source>
</evidence>
<organism evidence="2 3">
    <name type="scientific">Desulfobacca acetoxidans (strain ATCC 700848 / DSM 11109 / ASRB2)</name>
    <dbReference type="NCBI Taxonomy" id="880072"/>
    <lineage>
        <taxon>Bacteria</taxon>
        <taxon>Pseudomonadati</taxon>
        <taxon>Thermodesulfobacteriota</taxon>
        <taxon>Desulfobaccia</taxon>
        <taxon>Desulfobaccales</taxon>
        <taxon>Desulfobaccaceae</taxon>
        <taxon>Desulfobacca</taxon>
    </lineage>
</organism>
<dbReference type="SUPFAM" id="SSF81301">
    <property type="entry name" value="Nucleotidyltransferase"/>
    <property type="match status" value="1"/>
</dbReference>
<proteinExistence type="predicted"/>
<dbReference type="OrthoDB" id="5471176at2"/>
<evidence type="ECO:0000313" key="3">
    <source>
        <dbReference type="Proteomes" id="UP000000483"/>
    </source>
</evidence>
<feature type="domain" description="Polymerase beta nucleotidyltransferase" evidence="1">
    <location>
        <begin position="35"/>
        <end position="120"/>
    </location>
</feature>
<dbReference type="Gene3D" id="3.30.460.10">
    <property type="entry name" value="Beta Polymerase, domain 2"/>
    <property type="match status" value="1"/>
</dbReference>
<reference evidence="2 3" key="1">
    <citation type="journal article" date="2011" name="Stand. Genomic Sci.">
        <title>Complete genome sequence of the acetate-degrading sulfate reducer Desulfobacca acetoxidans type strain (ASRB2).</title>
        <authorList>
            <person name="Goker M."/>
            <person name="Teshima H."/>
            <person name="Lapidus A."/>
            <person name="Nolan M."/>
            <person name="Lucas S."/>
            <person name="Hammon N."/>
            <person name="Deshpande S."/>
            <person name="Cheng J.F."/>
            <person name="Tapia R."/>
            <person name="Han C."/>
            <person name="Goodwin L."/>
            <person name="Pitluck S."/>
            <person name="Huntemann M."/>
            <person name="Liolios K."/>
            <person name="Ivanova N."/>
            <person name="Pagani I."/>
            <person name="Mavromatis K."/>
            <person name="Ovchinikova G."/>
            <person name="Pati A."/>
            <person name="Chen A."/>
            <person name="Palaniappan K."/>
            <person name="Land M."/>
            <person name="Hauser L."/>
            <person name="Brambilla E.M."/>
            <person name="Rohde M."/>
            <person name="Spring S."/>
            <person name="Detter J.C."/>
            <person name="Woyke T."/>
            <person name="Bristow J."/>
            <person name="Eisen J.A."/>
            <person name="Markowitz V."/>
            <person name="Hugenholtz P."/>
            <person name="Kyrpides N.C."/>
            <person name="Klenk H.P."/>
        </authorList>
    </citation>
    <scope>NUCLEOTIDE SEQUENCE [LARGE SCALE GENOMIC DNA]</scope>
    <source>
        <strain evidence="3">ATCC 700848 / DSM 11109 / ASRB2</strain>
    </source>
</reference>
<dbReference type="KEGG" id="dao:Desac_1524"/>
<gene>
    <name evidence="2" type="ordered locus">Desac_1524</name>
</gene>
<keyword evidence="3" id="KW-1185">Reference proteome</keyword>
<sequence>MEVCQEHIDFWRCRRAAQKLYNQRLEQSARSEVKQIVRLLIAEFGAEKIILFGSLAKGSFRVGSDIDLAVEGLPADRLFSALGAVNRLSRAWIDLKPLEDLEPHFKNRILNTGEVLYARDLKRCLTGNGE</sequence>
<accession>F2NCU8</accession>
<dbReference type="EMBL" id="CP002629">
    <property type="protein sequence ID" value="AEB09379.1"/>
    <property type="molecule type" value="Genomic_DNA"/>
</dbReference>
<dbReference type="CDD" id="cd05403">
    <property type="entry name" value="NT_KNTase_like"/>
    <property type="match status" value="1"/>
</dbReference>
<dbReference type="AlphaFoldDB" id="F2NCU8"/>
<dbReference type="STRING" id="880072.Desac_1524"/>
<dbReference type="HOGENOM" id="CLU_127610_2_0_7"/>
<dbReference type="eggNOG" id="COG1669">
    <property type="taxonomic scope" value="Bacteria"/>
</dbReference>
<dbReference type="InterPro" id="IPR043519">
    <property type="entry name" value="NT_sf"/>
</dbReference>
<evidence type="ECO:0000259" key="1">
    <source>
        <dbReference type="Pfam" id="PF18765"/>
    </source>
</evidence>
<dbReference type="InterPro" id="IPR052930">
    <property type="entry name" value="TA_antitoxin_MntA"/>
</dbReference>
<dbReference type="Pfam" id="PF18765">
    <property type="entry name" value="Polbeta"/>
    <property type="match status" value="1"/>
</dbReference>
<dbReference type="PIRSF" id="PIRSF020217">
    <property type="entry name" value="UCP020217"/>
    <property type="match status" value="1"/>
</dbReference>
<dbReference type="InterPro" id="IPR041633">
    <property type="entry name" value="Polbeta"/>
</dbReference>
<dbReference type="PANTHER" id="PTHR43852">
    <property type="entry name" value="NUCLEOTIDYLTRANSFERASE"/>
    <property type="match status" value="1"/>
</dbReference>
<dbReference type="InterPro" id="IPR024700">
    <property type="entry name" value="UCP020217"/>
</dbReference>
<dbReference type="Proteomes" id="UP000000483">
    <property type="component" value="Chromosome"/>
</dbReference>